<gene>
    <name evidence="2" type="ORF">RE6C_03116</name>
</gene>
<dbReference type="EMBL" id="ANMO01000132">
    <property type="protein sequence ID" value="EMB16156.1"/>
    <property type="molecule type" value="Genomic_DNA"/>
</dbReference>
<accession>M2A6A2</accession>
<sequence length="45" mass="4608">MLSLDDKVQSKSELSRIDAKSSNIAGGASSVSALAICVSVGERRA</sequence>
<protein>
    <submittedName>
        <fullName evidence="2">Uncharacterized protein</fullName>
    </submittedName>
</protein>
<evidence type="ECO:0000313" key="2">
    <source>
        <dbReference type="EMBL" id="EMB16156.1"/>
    </source>
</evidence>
<proteinExistence type="predicted"/>
<name>M2A6A2_9BACT</name>
<feature type="compositionally biased region" description="Basic and acidic residues" evidence="1">
    <location>
        <begin position="1"/>
        <end position="19"/>
    </location>
</feature>
<keyword evidence="3" id="KW-1185">Reference proteome</keyword>
<reference evidence="2" key="1">
    <citation type="submission" date="2012-11" db="EMBL/GenBank/DDBJ databases">
        <title>Permanent draft genomes of Rhodopirellula europaea strain SH398 and 6C.</title>
        <authorList>
            <person name="Richter M."/>
            <person name="Richter-Heitmann T."/>
            <person name="Frank C."/>
            <person name="Harder J."/>
            <person name="Glockner F.O."/>
        </authorList>
    </citation>
    <scope>NUCLEOTIDE SEQUENCE</scope>
    <source>
        <strain evidence="2">6C</strain>
    </source>
</reference>
<evidence type="ECO:0000256" key="1">
    <source>
        <dbReference type="SAM" id="MobiDB-lite"/>
    </source>
</evidence>
<dbReference type="AlphaFoldDB" id="M2A6A2"/>
<comment type="caution">
    <text evidence="2">The sequence shown here is derived from an EMBL/GenBank/DDBJ whole genome shotgun (WGS) entry which is preliminary data.</text>
</comment>
<feature type="region of interest" description="Disordered" evidence="1">
    <location>
        <begin position="1"/>
        <end position="25"/>
    </location>
</feature>
<organism evidence="2 3">
    <name type="scientific">Rhodopirellula europaea 6C</name>
    <dbReference type="NCBI Taxonomy" id="1263867"/>
    <lineage>
        <taxon>Bacteria</taxon>
        <taxon>Pseudomonadati</taxon>
        <taxon>Planctomycetota</taxon>
        <taxon>Planctomycetia</taxon>
        <taxon>Pirellulales</taxon>
        <taxon>Pirellulaceae</taxon>
        <taxon>Rhodopirellula</taxon>
    </lineage>
</organism>
<evidence type="ECO:0000313" key="3">
    <source>
        <dbReference type="Proteomes" id="UP000011529"/>
    </source>
</evidence>
<reference evidence="2" key="2">
    <citation type="journal article" date="2013" name="Mar. Genomics">
        <title>Expression of sulfatases in Rhodopirellula baltica and the diversity of sulfatases in the genus Rhodopirellula.</title>
        <authorList>
            <person name="Wegner C.E."/>
            <person name="Richter-Heitmann T."/>
            <person name="Klindworth A."/>
            <person name="Klockow C."/>
            <person name="Richter M."/>
            <person name="Achstetter T."/>
            <person name="Glockner F.O."/>
            <person name="Harder J."/>
        </authorList>
    </citation>
    <scope>NUCLEOTIDE SEQUENCE [LARGE SCALE GENOMIC DNA]</scope>
    <source>
        <strain evidence="2">6C</strain>
    </source>
</reference>
<dbReference type="Proteomes" id="UP000011529">
    <property type="component" value="Unassembled WGS sequence"/>
</dbReference>